<evidence type="ECO:0000256" key="2">
    <source>
        <dbReference type="ARBA" id="ARBA00022801"/>
    </source>
</evidence>
<dbReference type="NCBIfam" id="TIGR01076">
    <property type="entry name" value="sortase_fam"/>
    <property type="match status" value="2"/>
</dbReference>
<dbReference type="InterPro" id="IPR005754">
    <property type="entry name" value="Sortase"/>
</dbReference>
<dbReference type="SUPFAM" id="SSF63817">
    <property type="entry name" value="Sortase"/>
    <property type="match status" value="2"/>
</dbReference>
<evidence type="ECO:0000256" key="3">
    <source>
        <dbReference type="ARBA" id="ARBA00022807"/>
    </source>
</evidence>
<keyword evidence="6" id="KW-1185">Reference proteome</keyword>
<feature type="transmembrane region" description="Helical" evidence="4">
    <location>
        <begin position="20"/>
        <end position="40"/>
    </location>
</feature>
<feature type="transmembrane region" description="Helical" evidence="4">
    <location>
        <begin position="301"/>
        <end position="328"/>
    </location>
</feature>
<proteinExistence type="predicted"/>
<evidence type="ECO:0000313" key="6">
    <source>
        <dbReference type="Proteomes" id="UP000664601"/>
    </source>
</evidence>
<dbReference type="InterPro" id="IPR042002">
    <property type="entry name" value="Sortase_C"/>
</dbReference>
<keyword evidence="4" id="KW-1133">Transmembrane helix</keyword>
<dbReference type="Pfam" id="PF04203">
    <property type="entry name" value="Sortase"/>
    <property type="match status" value="2"/>
</dbReference>
<feature type="transmembrane region" description="Helical" evidence="4">
    <location>
        <begin position="257"/>
        <end position="280"/>
    </location>
</feature>
<keyword evidence="3" id="KW-0788">Thiol protease</keyword>
<dbReference type="EMBL" id="JAFREM010000013">
    <property type="protein sequence ID" value="MBO1306127.1"/>
    <property type="molecule type" value="Genomic_DNA"/>
</dbReference>
<keyword evidence="1" id="KW-0645">Protease</keyword>
<dbReference type="InterPro" id="IPR023365">
    <property type="entry name" value="Sortase_dom-sf"/>
</dbReference>
<dbReference type="CDD" id="cd06165">
    <property type="entry name" value="Sortase_A"/>
    <property type="match status" value="1"/>
</dbReference>
<dbReference type="Gene3D" id="2.40.260.10">
    <property type="entry name" value="Sortase"/>
    <property type="match status" value="2"/>
</dbReference>
<evidence type="ECO:0000256" key="1">
    <source>
        <dbReference type="ARBA" id="ARBA00022670"/>
    </source>
</evidence>
<feature type="transmembrane region" description="Helical" evidence="4">
    <location>
        <begin position="570"/>
        <end position="589"/>
    </location>
</feature>
<evidence type="ECO:0000313" key="5">
    <source>
        <dbReference type="EMBL" id="MBO1306127.1"/>
    </source>
</evidence>
<gene>
    <name evidence="5" type="ORF">JZO70_08135</name>
</gene>
<dbReference type="InterPro" id="IPR042007">
    <property type="entry name" value="Sortase_A"/>
</dbReference>
<keyword evidence="2" id="KW-0378">Hydrolase</keyword>
<dbReference type="Proteomes" id="UP000664601">
    <property type="component" value="Unassembled WGS sequence"/>
</dbReference>
<dbReference type="CDD" id="cd05827">
    <property type="entry name" value="Sortase_C"/>
    <property type="match status" value="1"/>
</dbReference>
<sequence length="590" mass="66674">MKEGTIVRKKKRNKKGQSLLRRFALLMILGGVLTLLYPIAGNYLANRERSKAVTEYDDTMKKMSEEDKQKQLELAQAYNEYIFKQQEGDLSGEKILYESIMEQGTVMGTIDIPAIDIEQMPFYHGTSFRTLDKGLGHFEPTSIPIGGNNTRAVITGHSGVQNQVLFTDIRNLEEGDLFFINILGKRLAYEIDEFEEILPTDAEKVKIQPGKDKVTLLTCTPPGINTFRLLVTGHRVDYNEATQRAVKKRNLWSYQNIVLLTLGINVAIFLLLMAIYQYNIRRFRSDDPLVVRKARKRLRRLFLVTKTLFIILFISMVAVMCTAIYGYLHMEQEPASASVNIGPQEELSGFNLDKISNANYEEKQIASVKIADYARAKSAIQTTTNNWGIGKIVIPNAQIDLPILAGLANENLLSGAATYRLDQQLGRGNYVLLAHNIFDKDVLLHRIQNLKNGDLMYTTDFKDIYVYEVNLNKVIEETEVSYVEKNPESGKALLTLLRCEGDIGTIYRRLVQGSLKSIVPLRGADQNLMDQMNLKRNKGKINGDILKADPISTPEHISMTLAAKIISDPLQTIVPLFLLFLLPILFFSLI</sequence>
<organism evidence="5 6">
    <name type="scientific">Candidatus Enterococcus moelleringii</name>
    <dbReference type="NCBI Taxonomy" id="2815325"/>
    <lineage>
        <taxon>Bacteria</taxon>
        <taxon>Bacillati</taxon>
        <taxon>Bacillota</taxon>
        <taxon>Bacilli</taxon>
        <taxon>Lactobacillales</taxon>
        <taxon>Enterococcaceae</taxon>
        <taxon>Enterococcus</taxon>
    </lineage>
</organism>
<reference evidence="5 6" key="1">
    <citation type="submission" date="2021-03" db="EMBL/GenBank/DDBJ databases">
        <title>Enterococcal diversity collection.</title>
        <authorList>
            <person name="Gilmore M.S."/>
            <person name="Schwartzman J."/>
            <person name="Van Tyne D."/>
            <person name="Martin M."/>
            <person name="Earl A.M."/>
            <person name="Manson A.L."/>
            <person name="Straub T."/>
            <person name="Salamzade R."/>
            <person name="Saavedra J."/>
            <person name="Lebreton F."/>
            <person name="Prichula J."/>
            <person name="Schaufler K."/>
            <person name="Gaca A."/>
            <person name="Sgardioli B."/>
            <person name="Wagenaar J."/>
            <person name="Strong T."/>
        </authorList>
    </citation>
    <scope>NUCLEOTIDE SEQUENCE [LARGE SCALE GENOMIC DNA]</scope>
    <source>
        <strain evidence="5 6">669A</strain>
    </source>
</reference>
<dbReference type="NCBIfam" id="NF033745">
    <property type="entry name" value="class_C_sortase"/>
    <property type="match status" value="1"/>
</dbReference>
<name>A0ABS3L935_9ENTE</name>
<protein>
    <submittedName>
        <fullName evidence="5">Class A/C sortase</fullName>
    </submittedName>
</protein>
<accession>A0ABS3L935</accession>
<evidence type="ECO:0000256" key="4">
    <source>
        <dbReference type="SAM" id="Phobius"/>
    </source>
</evidence>
<comment type="caution">
    <text evidence="5">The sequence shown here is derived from an EMBL/GenBank/DDBJ whole genome shotgun (WGS) entry which is preliminary data.</text>
</comment>
<keyword evidence="4" id="KW-0812">Transmembrane</keyword>
<dbReference type="RefSeq" id="WP_207673060.1">
    <property type="nucleotide sequence ID" value="NZ_JAFREM010000013.1"/>
</dbReference>
<keyword evidence="4" id="KW-0472">Membrane</keyword>